<sequence>MSRHILSRIPPKLRDIFRVYECLSKAYRNAQNMEIKDHLRNTGPAMFMQHLWRMNVTNEHDKIHNSADFPPLISELISPLFEERESKSLKVCFNDLDSGSLISSRNHSFKHFTDYQAKILLNFASTLSPYTHVPQVRSTINSFRWYKRLLANTPMIFFLKQKQKLMSEHSLLSCNPPYEMLRAGITELSGKYSNSEDYVKRTKNYYFTDLASSDLFRIALASREDSYLHTLGSKMSYSNDKLSDQISVLQKPLVVDKHGVEVEEDELAAFMDTLPMTSLADEVAKINIFDDVHSFFPYDVVYNDVYMITIEPPIIEDRHDDLLQFIRSQDDFDVFAIRLSSRFPLSKPFEQLLTNTNYMTKNFNATYEDLLTWAQTHHESENSNESGVSHLIRTIGEWGLVEVAESSDGDSLYLTKQ</sequence>
<keyword evidence="2" id="KW-1185">Reference proteome</keyword>
<dbReference type="AlphaFoldDB" id="A0A1L0BWE2"/>
<dbReference type="EMBL" id="LT635760">
    <property type="protein sequence ID" value="SGZ55571.1"/>
    <property type="molecule type" value="Genomic_DNA"/>
</dbReference>
<dbReference type="OrthoDB" id="4013286at2759"/>
<evidence type="ECO:0000313" key="1">
    <source>
        <dbReference type="EMBL" id="SGZ55571.1"/>
    </source>
</evidence>
<gene>
    <name evidence="1" type="ORF">SAMEA4029010_CIC11G00000004098</name>
</gene>
<protein>
    <submittedName>
        <fullName evidence="1">CIC11C00000004098</fullName>
    </submittedName>
</protein>
<accession>A0A1L0BWE2</accession>
<evidence type="ECO:0000313" key="2">
    <source>
        <dbReference type="Proteomes" id="UP000182334"/>
    </source>
</evidence>
<proteinExistence type="predicted"/>
<organism evidence="1 2">
    <name type="scientific">Sungouiella intermedia</name>
    <dbReference type="NCBI Taxonomy" id="45354"/>
    <lineage>
        <taxon>Eukaryota</taxon>
        <taxon>Fungi</taxon>
        <taxon>Dikarya</taxon>
        <taxon>Ascomycota</taxon>
        <taxon>Saccharomycotina</taxon>
        <taxon>Pichiomycetes</taxon>
        <taxon>Metschnikowiaceae</taxon>
        <taxon>Sungouiella</taxon>
    </lineage>
</organism>
<name>A0A1L0BWE2_9ASCO</name>
<reference evidence="1 2" key="1">
    <citation type="submission" date="2016-10" db="EMBL/GenBank/DDBJ databases">
        <authorList>
            <person name="de Groot N.N."/>
        </authorList>
    </citation>
    <scope>NUCLEOTIDE SEQUENCE [LARGE SCALE GENOMIC DNA]</scope>
    <source>
        <strain evidence="1 2">CBS 141442</strain>
    </source>
</reference>
<dbReference type="Proteomes" id="UP000182334">
    <property type="component" value="Chromosome V"/>
</dbReference>